<dbReference type="Gramene" id="AUR62044666-RA">
    <property type="protein sequence ID" value="AUR62044666-RA:cds"/>
    <property type="gene ID" value="AUR62044666"/>
</dbReference>
<name>A0A803NEW2_CHEQI</name>
<keyword evidence="2" id="KW-1185">Reference proteome</keyword>
<dbReference type="EnsemblPlants" id="AUR62044666-RA">
    <property type="protein sequence ID" value="AUR62044666-RA:cds"/>
    <property type="gene ID" value="AUR62044666"/>
</dbReference>
<protein>
    <submittedName>
        <fullName evidence="1">Uncharacterized protein</fullName>
    </submittedName>
</protein>
<proteinExistence type="predicted"/>
<reference evidence="1" key="2">
    <citation type="submission" date="2021-03" db="UniProtKB">
        <authorList>
            <consortium name="EnsemblPlants"/>
        </authorList>
    </citation>
    <scope>IDENTIFICATION</scope>
</reference>
<dbReference type="Proteomes" id="UP000596660">
    <property type="component" value="Unplaced"/>
</dbReference>
<sequence length="114" mass="12750">MSMAERLGKGGSEMERRCKEFSDWVNNNQLIELGFSGLEFTWCRGLSQATFKAARLDRALVNDEWRLCFPEGVVCNLTKLTSDHCPLLINTNGFAPIPTALKPFSGGFDENSFP</sequence>
<dbReference type="OMA" id="MGAKCLR"/>
<dbReference type="AlphaFoldDB" id="A0A803NEW2"/>
<dbReference type="SUPFAM" id="SSF56219">
    <property type="entry name" value="DNase I-like"/>
    <property type="match status" value="1"/>
</dbReference>
<dbReference type="InterPro" id="IPR036691">
    <property type="entry name" value="Endo/exonu/phosph_ase_sf"/>
</dbReference>
<evidence type="ECO:0000313" key="1">
    <source>
        <dbReference type="EnsemblPlants" id="AUR62044666-RA:cds"/>
    </source>
</evidence>
<evidence type="ECO:0000313" key="2">
    <source>
        <dbReference type="Proteomes" id="UP000596660"/>
    </source>
</evidence>
<organism evidence="1 2">
    <name type="scientific">Chenopodium quinoa</name>
    <name type="common">Quinoa</name>
    <dbReference type="NCBI Taxonomy" id="63459"/>
    <lineage>
        <taxon>Eukaryota</taxon>
        <taxon>Viridiplantae</taxon>
        <taxon>Streptophyta</taxon>
        <taxon>Embryophyta</taxon>
        <taxon>Tracheophyta</taxon>
        <taxon>Spermatophyta</taxon>
        <taxon>Magnoliopsida</taxon>
        <taxon>eudicotyledons</taxon>
        <taxon>Gunneridae</taxon>
        <taxon>Pentapetalae</taxon>
        <taxon>Caryophyllales</taxon>
        <taxon>Chenopodiaceae</taxon>
        <taxon>Chenopodioideae</taxon>
        <taxon>Atripliceae</taxon>
        <taxon>Chenopodium</taxon>
    </lineage>
</organism>
<dbReference type="PANTHER" id="PTHR33710:SF64">
    <property type="entry name" value="ENDONUCLEASE_EXONUCLEASE_PHOSPHATASE DOMAIN-CONTAINING PROTEIN"/>
    <property type="match status" value="1"/>
</dbReference>
<dbReference type="PANTHER" id="PTHR33710">
    <property type="entry name" value="BNAC02G09200D PROTEIN"/>
    <property type="match status" value="1"/>
</dbReference>
<accession>A0A803NEW2</accession>
<dbReference type="Gene3D" id="3.60.10.10">
    <property type="entry name" value="Endonuclease/exonuclease/phosphatase"/>
    <property type="match status" value="1"/>
</dbReference>
<reference evidence="1" key="1">
    <citation type="journal article" date="2017" name="Nature">
        <title>The genome of Chenopodium quinoa.</title>
        <authorList>
            <person name="Jarvis D.E."/>
            <person name="Ho Y.S."/>
            <person name="Lightfoot D.J."/>
            <person name="Schmoeckel S.M."/>
            <person name="Li B."/>
            <person name="Borm T.J.A."/>
            <person name="Ohyanagi H."/>
            <person name="Mineta K."/>
            <person name="Michell C.T."/>
            <person name="Saber N."/>
            <person name="Kharbatia N.M."/>
            <person name="Rupper R.R."/>
            <person name="Sharp A.R."/>
            <person name="Dally N."/>
            <person name="Boughton B.A."/>
            <person name="Woo Y.H."/>
            <person name="Gao G."/>
            <person name="Schijlen E.G.W.M."/>
            <person name="Guo X."/>
            <person name="Momin A.A."/>
            <person name="Negrao S."/>
            <person name="Al-Babili S."/>
            <person name="Gehring C."/>
            <person name="Roessner U."/>
            <person name="Jung C."/>
            <person name="Murphy K."/>
            <person name="Arold S.T."/>
            <person name="Gojobori T."/>
            <person name="van der Linden C.G."/>
            <person name="van Loo E.N."/>
            <person name="Jellen E.N."/>
            <person name="Maughan P.J."/>
            <person name="Tester M."/>
        </authorList>
    </citation>
    <scope>NUCLEOTIDE SEQUENCE [LARGE SCALE GENOMIC DNA]</scope>
    <source>
        <strain evidence="1">cv. PI 614886</strain>
    </source>
</reference>